<proteinExistence type="inferred from homology"/>
<feature type="domain" description="Protein kinase" evidence="11">
    <location>
        <begin position="106"/>
        <end position="390"/>
    </location>
</feature>
<feature type="region of interest" description="Disordered" evidence="10">
    <location>
        <begin position="422"/>
        <end position="563"/>
    </location>
</feature>
<feature type="compositionally biased region" description="Basic and acidic residues" evidence="10">
    <location>
        <begin position="431"/>
        <end position="445"/>
    </location>
</feature>
<feature type="compositionally biased region" description="Basic and acidic residues" evidence="10">
    <location>
        <begin position="14"/>
        <end position="23"/>
    </location>
</feature>
<comment type="similarity">
    <text evidence="1">Belongs to the protein kinase superfamily. CMGC Ser/Thr protein kinase family. CDC2/CDKX subfamily.</text>
</comment>
<dbReference type="GO" id="GO:0000307">
    <property type="term" value="C:cyclin-dependent protein kinase holoenzyme complex"/>
    <property type="evidence" value="ECO:0007669"/>
    <property type="project" value="TreeGrafter"/>
</dbReference>
<evidence type="ECO:0000256" key="4">
    <source>
        <dbReference type="ARBA" id="ARBA00022679"/>
    </source>
</evidence>
<dbReference type="Gene3D" id="1.10.510.10">
    <property type="entry name" value="Transferase(Phosphotransferase) domain 1"/>
    <property type="match status" value="1"/>
</dbReference>
<evidence type="ECO:0000256" key="5">
    <source>
        <dbReference type="ARBA" id="ARBA00022741"/>
    </source>
</evidence>
<dbReference type="GO" id="GO:0005524">
    <property type="term" value="F:ATP binding"/>
    <property type="evidence" value="ECO:0007669"/>
    <property type="project" value="UniProtKB-UniRule"/>
</dbReference>
<keyword evidence="3" id="KW-0723">Serine/threonine-protein kinase</keyword>
<evidence type="ECO:0000313" key="13">
    <source>
        <dbReference type="Proteomes" id="UP000775213"/>
    </source>
</evidence>
<dbReference type="Pfam" id="PF00069">
    <property type="entry name" value="Pkinase"/>
    <property type="match status" value="1"/>
</dbReference>
<dbReference type="Proteomes" id="UP000775213">
    <property type="component" value="Unassembled WGS sequence"/>
</dbReference>
<evidence type="ECO:0000256" key="2">
    <source>
        <dbReference type="ARBA" id="ARBA00012409"/>
    </source>
</evidence>
<organism evidence="12 13">
    <name type="scientific">Dendrobium chrysotoxum</name>
    <name type="common">Orchid</name>
    <dbReference type="NCBI Taxonomy" id="161865"/>
    <lineage>
        <taxon>Eukaryota</taxon>
        <taxon>Viridiplantae</taxon>
        <taxon>Streptophyta</taxon>
        <taxon>Embryophyta</taxon>
        <taxon>Tracheophyta</taxon>
        <taxon>Spermatophyta</taxon>
        <taxon>Magnoliopsida</taxon>
        <taxon>Liliopsida</taxon>
        <taxon>Asparagales</taxon>
        <taxon>Orchidaceae</taxon>
        <taxon>Epidendroideae</taxon>
        <taxon>Malaxideae</taxon>
        <taxon>Dendrobiinae</taxon>
        <taxon>Dendrobium</taxon>
    </lineage>
</organism>
<keyword evidence="7 9" id="KW-0067">ATP-binding</keyword>
<gene>
    <name evidence="12" type="ORF">IEQ34_005088</name>
</gene>
<accession>A0AAV7GSY1</accession>
<evidence type="ECO:0000256" key="6">
    <source>
        <dbReference type="ARBA" id="ARBA00022777"/>
    </source>
</evidence>
<dbReference type="EC" id="2.7.11.23" evidence="2"/>
<dbReference type="AlphaFoldDB" id="A0AAV7GSY1"/>
<dbReference type="GO" id="GO:0008353">
    <property type="term" value="F:RNA polymerase II CTD heptapeptide repeat kinase activity"/>
    <property type="evidence" value="ECO:0007669"/>
    <property type="project" value="UniProtKB-EC"/>
</dbReference>
<keyword evidence="4" id="KW-0808">Transferase</keyword>
<dbReference type="PANTHER" id="PTHR24056:SF176">
    <property type="entry name" value="OS01G0367700 PROTEIN"/>
    <property type="match status" value="1"/>
</dbReference>
<evidence type="ECO:0000259" key="11">
    <source>
        <dbReference type="PROSITE" id="PS50011"/>
    </source>
</evidence>
<dbReference type="InterPro" id="IPR000719">
    <property type="entry name" value="Prot_kinase_dom"/>
</dbReference>
<keyword evidence="5 9" id="KW-0547">Nucleotide-binding</keyword>
<keyword evidence="13" id="KW-1185">Reference proteome</keyword>
<dbReference type="InterPro" id="IPR017441">
    <property type="entry name" value="Protein_kinase_ATP_BS"/>
</dbReference>
<dbReference type="GO" id="GO:0005634">
    <property type="term" value="C:nucleus"/>
    <property type="evidence" value="ECO:0007669"/>
    <property type="project" value="TreeGrafter"/>
</dbReference>
<feature type="region of interest" description="Disordered" evidence="10">
    <location>
        <begin position="1"/>
        <end position="74"/>
    </location>
</feature>
<dbReference type="InterPro" id="IPR008271">
    <property type="entry name" value="Ser/Thr_kinase_AS"/>
</dbReference>
<dbReference type="CDD" id="cd07840">
    <property type="entry name" value="STKc_CDK9_like"/>
    <property type="match status" value="1"/>
</dbReference>
<dbReference type="InterPro" id="IPR050108">
    <property type="entry name" value="CDK"/>
</dbReference>
<protein>
    <recommendedName>
        <fullName evidence="2">[RNA-polymerase]-subunit kinase</fullName>
        <ecNumber evidence="2">2.7.11.23</ecNumber>
    </recommendedName>
</protein>
<evidence type="ECO:0000256" key="10">
    <source>
        <dbReference type="SAM" id="MobiDB-lite"/>
    </source>
</evidence>
<dbReference type="Gene3D" id="3.30.200.20">
    <property type="entry name" value="Phosphorylase Kinase, domain 1"/>
    <property type="match status" value="1"/>
</dbReference>
<sequence>MGCVLGRQASSVDTSRRHGDKEVVVSSGRKSQVPPPKVEAVDAGDGVAAQEESAQLKPARPRRRSRTGSIPGHAVGEQVAAGWPQWLSEVAGEAIKGWTPRRADTFEKLAKIGQGTYSNVYKARDTVTGKIVALKKVRFDNLEPESVKFMAREILILRRLDHPNVVKLEGLVTSRMSCSLYLVFEYMEHDLAGLAACTPTKFTEPQVKCYVKQLLSGLEHCHTRGVLHRDIKGSNLLLGNDGILKIADFGLATFFDPNRKQPMTSRVVTLWYRPPELLLGATDYGVGVDLWSAGCILAELLAGKPIMPGRTEVEQLHKIFRLCGSPSEEYWKKSKLPHATIFKPQHPYKRCLKETFKEFPPSSFPLIETLLAIEPAERQTASAALDSEFFTTPPFACEPSSLPQYPPSKEMDAKLRDEEARRLKAGGGRVNGDRTRKSHNRDRPSRAVPAPEANAEVQANLDRRRQITHANAKSKSEKFPPPHQDGALGYPIGSPNHIDSTFDPPDVPYSSVFPYQKGQSVSTWSGPLVKSAGADNPRRKKQGTNRLSSKNLTGSKEVQKIQN</sequence>
<dbReference type="InterPro" id="IPR011009">
    <property type="entry name" value="Kinase-like_dom_sf"/>
</dbReference>
<evidence type="ECO:0000256" key="7">
    <source>
        <dbReference type="ARBA" id="ARBA00022840"/>
    </source>
</evidence>
<dbReference type="PANTHER" id="PTHR24056">
    <property type="entry name" value="CELL DIVISION PROTEIN KINASE"/>
    <property type="match status" value="1"/>
</dbReference>
<evidence type="ECO:0000256" key="8">
    <source>
        <dbReference type="ARBA" id="ARBA00049280"/>
    </source>
</evidence>
<dbReference type="GO" id="GO:0032968">
    <property type="term" value="P:positive regulation of transcription elongation by RNA polymerase II"/>
    <property type="evidence" value="ECO:0007669"/>
    <property type="project" value="TreeGrafter"/>
</dbReference>
<evidence type="ECO:0000313" key="12">
    <source>
        <dbReference type="EMBL" id="KAH0464985.1"/>
    </source>
</evidence>
<feature type="binding site" evidence="9">
    <location>
        <position position="135"/>
    </location>
    <ligand>
        <name>ATP</name>
        <dbReference type="ChEBI" id="CHEBI:30616"/>
    </ligand>
</feature>
<comment type="catalytic activity">
    <reaction evidence="8">
        <text>[DNA-directed RNA polymerase] + ATP = phospho-[DNA-directed RNA polymerase] + ADP + H(+)</text>
        <dbReference type="Rhea" id="RHEA:10216"/>
        <dbReference type="Rhea" id="RHEA-COMP:11321"/>
        <dbReference type="Rhea" id="RHEA-COMP:11322"/>
        <dbReference type="ChEBI" id="CHEBI:15378"/>
        <dbReference type="ChEBI" id="CHEBI:30616"/>
        <dbReference type="ChEBI" id="CHEBI:43176"/>
        <dbReference type="ChEBI" id="CHEBI:68546"/>
        <dbReference type="ChEBI" id="CHEBI:456216"/>
        <dbReference type="EC" id="2.7.11.23"/>
    </reaction>
</comment>
<dbReference type="EMBL" id="JAGFBR010000006">
    <property type="protein sequence ID" value="KAH0464985.1"/>
    <property type="molecule type" value="Genomic_DNA"/>
</dbReference>
<keyword evidence="6" id="KW-0418">Kinase</keyword>
<name>A0AAV7GSY1_DENCH</name>
<evidence type="ECO:0000256" key="9">
    <source>
        <dbReference type="PROSITE-ProRule" id="PRU10141"/>
    </source>
</evidence>
<dbReference type="PROSITE" id="PS50011">
    <property type="entry name" value="PROTEIN_KINASE_DOM"/>
    <property type="match status" value="1"/>
</dbReference>
<dbReference type="FunFam" id="1.10.510.10:FF:000043">
    <property type="entry name" value="probable serine/threonine-protein kinase At1g54610"/>
    <property type="match status" value="1"/>
</dbReference>
<feature type="region of interest" description="Disordered" evidence="10">
    <location>
        <begin position="396"/>
        <end position="415"/>
    </location>
</feature>
<reference evidence="12 13" key="1">
    <citation type="journal article" date="2021" name="Hortic Res">
        <title>Chromosome-scale assembly of the Dendrobium chrysotoxum genome enhances the understanding of orchid evolution.</title>
        <authorList>
            <person name="Zhang Y."/>
            <person name="Zhang G.Q."/>
            <person name="Zhang D."/>
            <person name="Liu X.D."/>
            <person name="Xu X.Y."/>
            <person name="Sun W.H."/>
            <person name="Yu X."/>
            <person name="Zhu X."/>
            <person name="Wang Z.W."/>
            <person name="Zhao X."/>
            <person name="Zhong W.Y."/>
            <person name="Chen H."/>
            <person name="Yin W.L."/>
            <person name="Huang T."/>
            <person name="Niu S.C."/>
            <person name="Liu Z.J."/>
        </authorList>
    </citation>
    <scope>NUCLEOTIDE SEQUENCE [LARGE SCALE GENOMIC DNA]</scope>
    <source>
        <strain evidence="12">Lindl</strain>
    </source>
</reference>
<dbReference type="PROSITE" id="PS00108">
    <property type="entry name" value="PROTEIN_KINASE_ST"/>
    <property type="match status" value="1"/>
</dbReference>
<evidence type="ECO:0000256" key="1">
    <source>
        <dbReference type="ARBA" id="ARBA00006485"/>
    </source>
</evidence>
<dbReference type="SUPFAM" id="SSF56112">
    <property type="entry name" value="Protein kinase-like (PK-like)"/>
    <property type="match status" value="1"/>
</dbReference>
<comment type="caution">
    <text evidence="12">The sequence shown here is derived from an EMBL/GenBank/DDBJ whole genome shotgun (WGS) entry which is preliminary data.</text>
</comment>
<evidence type="ECO:0000256" key="3">
    <source>
        <dbReference type="ARBA" id="ARBA00022527"/>
    </source>
</evidence>
<dbReference type="SMART" id="SM00220">
    <property type="entry name" value="S_TKc"/>
    <property type="match status" value="1"/>
</dbReference>
<dbReference type="PROSITE" id="PS00107">
    <property type="entry name" value="PROTEIN_KINASE_ATP"/>
    <property type="match status" value="1"/>
</dbReference>
<dbReference type="FunFam" id="3.30.200.20:FF:000021">
    <property type="entry name" value="probable serine/threonine-protein kinase At1g54610"/>
    <property type="match status" value="1"/>
</dbReference>
<feature type="compositionally biased region" description="Polar residues" evidence="10">
    <location>
        <begin position="544"/>
        <end position="563"/>
    </location>
</feature>